<dbReference type="EMBL" id="CVLB01000001">
    <property type="protein sequence ID" value="CRF31327.1"/>
    <property type="molecule type" value="Genomic_DNA"/>
</dbReference>
<gene>
    <name evidence="2" type="ORF">BRSU_0011</name>
</gene>
<evidence type="ECO:0000256" key="1">
    <source>
        <dbReference type="SAM" id="SignalP"/>
    </source>
</evidence>
<organism evidence="2 3">
    <name type="scientific">Brachyspira suanatina</name>
    <dbReference type="NCBI Taxonomy" id="381802"/>
    <lineage>
        <taxon>Bacteria</taxon>
        <taxon>Pseudomonadati</taxon>
        <taxon>Spirochaetota</taxon>
        <taxon>Spirochaetia</taxon>
        <taxon>Brachyspirales</taxon>
        <taxon>Brachyspiraceae</taxon>
        <taxon>Brachyspira</taxon>
    </lineage>
</organism>
<evidence type="ECO:0000313" key="2">
    <source>
        <dbReference type="EMBL" id="CRF31327.1"/>
    </source>
</evidence>
<reference evidence="3" key="1">
    <citation type="submission" date="2015-04" db="EMBL/GenBank/DDBJ databases">
        <authorList>
            <person name="Mushtaq Mamoona"/>
        </authorList>
    </citation>
    <scope>NUCLEOTIDE SEQUENCE [LARGE SCALE GENOMIC DNA]</scope>
    <source>
        <strain evidence="3">AN4859/03</strain>
    </source>
</reference>
<protein>
    <recommendedName>
        <fullName evidence="4">Serpentine_recp domain containing protein</fullName>
    </recommendedName>
</protein>
<dbReference type="OrthoDB" id="307168at2"/>
<name>A0A0G4K312_9SPIR</name>
<feature type="signal peptide" evidence="1">
    <location>
        <begin position="1"/>
        <end position="21"/>
    </location>
</feature>
<keyword evidence="1" id="KW-0732">Signal</keyword>
<proteinExistence type="predicted"/>
<dbReference type="Proteomes" id="UP000043763">
    <property type="component" value="Unassembled WGS sequence"/>
</dbReference>
<evidence type="ECO:0008006" key="4">
    <source>
        <dbReference type="Google" id="ProtNLM"/>
    </source>
</evidence>
<accession>A0A0G4K312</accession>
<evidence type="ECO:0000313" key="3">
    <source>
        <dbReference type="Proteomes" id="UP000043763"/>
    </source>
</evidence>
<dbReference type="RefSeq" id="WP_048593224.1">
    <property type="nucleotide sequence ID" value="NZ_CVLB01000001.1"/>
</dbReference>
<keyword evidence="3" id="KW-1185">Reference proteome</keyword>
<sequence>MKKILLITSMLIITISTNLMAKSGFGVDLSVPLGAGIGFFYEDGKENKTLKPDGGFEFGVYLKPNYYFDLSILSLGIALDIGYQRDVFAYKSDINKGNLTFDSLSVGLMPKIDILFLSIGVGAGVKFPLGGSSYSKENSGGEHVEKYDLKQLQNNFKNLYIPYLKASLDFLLLYNFTLGIYMSYDFPVMEYKEVSPKVTFGGFDIGGQIGIRF</sequence>
<feature type="chain" id="PRO_5005194461" description="Serpentine_recp domain containing protein" evidence="1">
    <location>
        <begin position="22"/>
        <end position="213"/>
    </location>
</feature>
<dbReference type="AlphaFoldDB" id="A0A0G4K312"/>